<gene>
    <name evidence="2" type="ORF">BJP51_04365</name>
</gene>
<reference evidence="2 3" key="1">
    <citation type="submission" date="2016-10" db="EMBL/GenBank/DDBJ databases">
        <title>Paenibacillus species isolates.</title>
        <authorList>
            <person name="Beno S.M."/>
        </authorList>
    </citation>
    <scope>NUCLEOTIDE SEQUENCE [LARGE SCALE GENOMIC DNA]</scope>
    <source>
        <strain evidence="2 3">FSL H7-0604</strain>
    </source>
</reference>
<evidence type="ECO:0000313" key="2">
    <source>
        <dbReference type="EMBL" id="OMD25488.1"/>
    </source>
</evidence>
<dbReference type="Proteomes" id="UP000187465">
    <property type="component" value="Unassembled WGS sequence"/>
</dbReference>
<dbReference type="SUPFAM" id="SSF159865">
    <property type="entry name" value="XkdW-like"/>
    <property type="match status" value="2"/>
</dbReference>
<dbReference type="EMBL" id="MKQP01000045">
    <property type="protein sequence ID" value="OMD25488.1"/>
    <property type="molecule type" value="Genomic_DNA"/>
</dbReference>
<dbReference type="RefSeq" id="WP_179087104.1">
    <property type="nucleotide sequence ID" value="NZ_MKQP01000045.1"/>
</dbReference>
<accession>A0A1R0X0E7</accession>
<name>A0A1R0X0E7_9BACL</name>
<protein>
    <recommendedName>
        <fullName evidence="1">Bacteriophage SP-beta YorD domain-containing protein</fullName>
    </recommendedName>
</protein>
<proteinExistence type="predicted"/>
<comment type="caution">
    <text evidence="2">The sequence shown here is derived from an EMBL/GenBank/DDBJ whole genome shotgun (WGS) entry which is preliminary data.</text>
</comment>
<evidence type="ECO:0000259" key="1">
    <source>
        <dbReference type="Pfam" id="PF09636"/>
    </source>
</evidence>
<feature type="domain" description="Bacteriophage SP-beta YorD" evidence="1">
    <location>
        <begin position="4"/>
        <end position="111"/>
    </location>
</feature>
<evidence type="ECO:0000313" key="3">
    <source>
        <dbReference type="Proteomes" id="UP000187465"/>
    </source>
</evidence>
<dbReference type="Pfam" id="PF09636">
    <property type="entry name" value="XkdW"/>
    <property type="match status" value="1"/>
</dbReference>
<dbReference type="AlphaFoldDB" id="A0A1R0X0E7"/>
<dbReference type="Gene3D" id="3.30.56.60">
    <property type="entry name" value="XkdW-like"/>
    <property type="match status" value="2"/>
</dbReference>
<organism evidence="2 3">
    <name type="scientific">Paenibacillus odorifer</name>
    <dbReference type="NCBI Taxonomy" id="189426"/>
    <lineage>
        <taxon>Bacteria</taxon>
        <taxon>Bacillati</taxon>
        <taxon>Bacillota</taxon>
        <taxon>Bacilli</taxon>
        <taxon>Bacillales</taxon>
        <taxon>Paenibacillaceae</taxon>
        <taxon>Paenibacillus</taxon>
    </lineage>
</organism>
<dbReference type="InterPro" id="IPR019094">
    <property type="entry name" value="Phage_SP-beta_YorD"/>
</dbReference>
<sequence>MNISQAIMYLYPDADPMRDFMVQDKGPEPELREGAEEKGRVRYEIKPPEKGEQPVEGIHYCYGIDYNLLTEGEDYDLVERGPHITMWNLDDPQPTDTELQAAWTAYLEAEANKPPELTEVEKLRAENTELKLALTELAEAQEADKTEMQLALAEIAGLIGGE</sequence>
<dbReference type="InterPro" id="IPR035950">
    <property type="entry name" value="XkdW-like_sf"/>
</dbReference>